<reference evidence="1" key="1">
    <citation type="submission" date="2019-12" db="EMBL/GenBank/DDBJ databases">
        <authorList>
            <person name="Scholes J."/>
        </authorList>
    </citation>
    <scope>NUCLEOTIDE SEQUENCE</scope>
</reference>
<dbReference type="EMBL" id="CACSLK010024540">
    <property type="protein sequence ID" value="CAA0823335.1"/>
    <property type="molecule type" value="Genomic_DNA"/>
</dbReference>
<evidence type="ECO:0000313" key="1">
    <source>
        <dbReference type="EMBL" id="CAA0823335.1"/>
    </source>
</evidence>
<comment type="caution">
    <text evidence="1">The sequence shown here is derived from an EMBL/GenBank/DDBJ whole genome shotgun (WGS) entry which is preliminary data.</text>
</comment>
<accession>A0A9N7RBW2</accession>
<name>A0A9N7RBW2_STRHE</name>
<dbReference type="OrthoDB" id="909133at2759"/>
<dbReference type="AlphaFoldDB" id="A0A9N7RBW2"/>
<keyword evidence="2" id="KW-1185">Reference proteome</keyword>
<dbReference type="Proteomes" id="UP001153555">
    <property type="component" value="Unassembled WGS sequence"/>
</dbReference>
<organism evidence="1 2">
    <name type="scientific">Striga hermonthica</name>
    <name type="common">Purple witchweed</name>
    <name type="synonym">Buchnera hermonthica</name>
    <dbReference type="NCBI Taxonomy" id="68872"/>
    <lineage>
        <taxon>Eukaryota</taxon>
        <taxon>Viridiplantae</taxon>
        <taxon>Streptophyta</taxon>
        <taxon>Embryophyta</taxon>
        <taxon>Tracheophyta</taxon>
        <taxon>Spermatophyta</taxon>
        <taxon>Magnoliopsida</taxon>
        <taxon>eudicotyledons</taxon>
        <taxon>Gunneridae</taxon>
        <taxon>Pentapetalae</taxon>
        <taxon>asterids</taxon>
        <taxon>lamiids</taxon>
        <taxon>Lamiales</taxon>
        <taxon>Orobanchaceae</taxon>
        <taxon>Buchnereae</taxon>
        <taxon>Striga</taxon>
    </lineage>
</organism>
<protein>
    <recommendedName>
        <fullName evidence="3">DDE Tnp4 domain-containing protein</fullName>
    </recommendedName>
</protein>
<gene>
    <name evidence="1" type="ORF">SHERM_20497</name>
</gene>
<dbReference type="PANTHER" id="PTHR22930">
    <property type="match status" value="1"/>
</dbReference>
<dbReference type="InterPro" id="IPR045249">
    <property type="entry name" value="HARBI1-like"/>
</dbReference>
<dbReference type="PANTHER" id="PTHR22930:SF221">
    <property type="entry name" value="NUCLEASE HARBI1"/>
    <property type="match status" value="1"/>
</dbReference>
<feature type="non-terminal residue" evidence="1">
    <location>
        <position position="106"/>
    </location>
</feature>
<evidence type="ECO:0000313" key="2">
    <source>
        <dbReference type="Proteomes" id="UP001153555"/>
    </source>
</evidence>
<sequence>MGPYYILPPDVNRVPAWIRNNKKLYPYFKDCIGAIDGTIISAWVPQGYQGVYRCRKGYLAQNVMVSCDFDMKFTLVLAGWEGSANDARIFKDTLSNLRYQFPIPSP</sequence>
<proteinExistence type="predicted"/>
<evidence type="ECO:0008006" key="3">
    <source>
        <dbReference type="Google" id="ProtNLM"/>
    </source>
</evidence>